<proteinExistence type="predicted"/>
<gene>
    <name evidence="1" type="ORF">MRB53_031865</name>
</gene>
<dbReference type="Proteomes" id="UP001234297">
    <property type="component" value="Chromosome 10"/>
</dbReference>
<keyword evidence="2" id="KW-1185">Reference proteome</keyword>
<sequence length="1306" mass="144151">MFEIRSKDGSDFNQIQPQKMFKGIRFVLIGFDSVSEAQYRSELVNGGGVDVGRYDESCTHVIVHGRVYDDPVCIAARRDGKTLVTEFWVEDSLDIVNVADARRILYRPVKDLKGIPGAESLHICLTGYQRQDRDGIMRMVELMGAQFSKPLVASKVTHLICYKFEGEKYELAKKIGKNLVNHLWLEDCLKTWEILPVDNYSKSSWELELMEAQARDSEEETEPDGEGLSNLHGGSGTLIPSSELPTPVREVPKIQQDKTADKGSSLISEDISMRSNRLLSTPSKETNPEKASELGDFDDKGLEEYRYMSAGSHAREDNGSAASSSRNPQNASFPGCRSVELNKEETTSSSSLRTTKRSPYSEASIEKSSDLSYSRKIPRKSESLLTELSNHQGNKIPRKSMPLLTELSNHQGNSPQVLGEKAAVDVRNSSGLTSKQAESDLNAAEIQIQTASAVQHHDEEQCDFLPQKRKATTLNTALSSPNKGNSAITTHGSSEVDPTTMIDAPSSNADPSLNNNDLVDMVITVNQLVNQPVEPSKSRSASIMEKSGKRMRPASRIKESKKNCSLLNSNVTGLPCDVEPSHTLDKQTTKSDAIPYEGTSAAETDMNQDAAAISGRSAAESFMKEQVPQLPLGIKAKNEDVNLSRPPNCPVSESGVHQKLAQHEEVLSHNRKVVDAKKSQNAAHSSSLTGRNPMGKVSKKLVAKRNKTFSPKLSNTSKGYGATKVDKTITPHELEESEDGAELVKAVSDNNAEMPIELHTKASDVAMEGGTHSVKETKVESKAMNKEVFMDAEKEKETDMAGFNYAVSDLVTEEGTHRSMNRTESKNSGMNRKEALMDVETEKRPVMDKSISIAADAFIKERVSFVTKMREASAVDEIDTSMDLDKVKHPSGAESASNTSGVVTKKLKGMRRPVNKTMSKISTVDNKEKFMDAADKENRPSERPSVNSNKQGNQKDPVQSIKKSTRNEVVDGTDAGGLHASGVSSVLSEPAWFILSGHRLQRKEFQQVIRRLRGRLCRDSHQWSYQATHFIVPDPVRRTEKFFAAAAAGRWILKTEYLTASNQAERFLAEEPFEWYKKGLSDDGAISLEAPRKWRLVRERTGHGAFYGMRILIYGECVAPSLDTLKRVVKAGDGTILATSPPYNRFLKSGVDFAIIGQGVLRVDCWVQEFLRHETPCIVADYLVDYVCKPGSSLERHVLYKTHPWAEKSFANLLSRSEEVVQNLTTLEQNEDIACEVCGSHERGDVMLICGDEGGSLGCGKGTHIDCCDPPLEAVPEEDWFCSKCRSSTTASTKRQKKASSSKKCK</sequence>
<comment type="caution">
    <text evidence="1">The sequence shown here is derived from an EMBL/GenBank/DDBJ whole genome shotgun (WGS) entry which is preliminary data.</text>
</comment>
<accession>A0ACC2KQ80</accession>
<evidence type="ECO:0000313" key="2">
    <source>
        <dbReference type="Proteomes" id="UP001234297"/>
    </source>
</evidence>
<protein>
    <submittedName>
        <fullName evidence="1">Uncharacterized protein</fullName>
    </submittedName>
</protein>
<organism evidence="1 2">
    <name type="scientific">Persea americana</name>
    <name type="common">Avocado</name>
    <dbReference type="NCBI Taxonomy" id="3435"/>
    <lineage>
        <taxon>Eukaryota</taxon>
        <taxon>Viridiplantae</taxon>
        <taxon>Streptophyta</taxon>
        <taxon>Embryophyta</taxon>
        <taxon>Tracheophyta</taxon>
        <taxon>Spermatophyta</taxon>
        <taxon>Magnoliopsida</taxon>
        <taxon>Magnoliidae</taxon>
        <taxon>Laurales</taxon>
        <taxon>Lauraceae</taxon>
        <taxon>Persea</taxon>
    </lineage>
</organism>
<dbReference type="EMBL" id="CM056818">
    <property type="protein sequence ID" value="KAJ8623336.1"/>
    <property type="molecule type" value="Genomic_DNA"/>
</dbReference>
<name>A0ACC2KQ80_PERAE</name>
<reference evidence="1 2" key="1">
    <citation type="journal article" date="2022" name="Hortic Res">
        <title>A haplotype resolved chromosomal level avocado genome allows analysis of novel avocado genes.</title>
        <authorList>
            <person name="Nath O."/>
            <person name="Fletcher S.J."/>
            <person name="Hayward A."/>
            <person name="Shaw L.M."/>
            <person name="Masouleh A.K."/>
            <person name="Furtado A."/>
            <person name="Henry R.J."/>
            <person name="Mitter N."/>
        </authorList>
    </citation>
    <scope>NUCLEOTIDE SEQUENCE [LARGE SCALE GENOMIC DNA]</scope>
    <source>
        <strain evidence="2">cv. Hass</strain>
    </source>
</reference>
<evidence type="ECO:0000313" key="1">
    <source>
        <dbReference type="EMBL" id="KAJ8623336.1"/>
    </source>
</evidence>